<name>A0A0C3E4C5_9AGAM</name>
<protein>
    <recommendedName>
        <fullName evidence="4">Secreted protein</fullName>
    </recommendedName>
</protein>
<sequence length="69" mass="7427">MLDHPCICLCLCLRPSHGLALAHTNACPSPLILSNGHVAVKTISTRNKPPPRNKTAAQPNLSTRSIYLV</sequence>
<accession>A0A0C3E4C5</accession>
<keyword evidence="1" id="KW-0732">Signal</keyword>
<reference evidence="3" key="2">
    <citation type="submission" date="2015-01" db="EMBL/GenBank/DDBJ databases">
        <title>Evolutionary Origins and Diversification of the Mycorrhizal Mutualists.</title>
        <authorList>
            <consortium name="DOE Joint Genome Institute"/>
            <consortium name="Mycorrhizal Genomics Consortium"/>
            <person name="Kohler A."/>
            <person name="Kuo A."/>
            <person name="Nagy L.G."/>
            <person name="Floudas D."/>
            <person name="Copeland A."/>
            <person name="Barry K.W."/>
            <person name="Cichocki N."/>
            <person name="Veneault-Fourrey C."/>
            <person name="LaButti K."/>
            <person name="Lindquist E.A."/>
            <person name="Lipzen A."/>
            <person name="Lundell T."/>
            <person name="Morin E."/>
            <person name="Murat C."/>
            <person name="Riley R."/>
            <person name="Ohm R."/>
            <person name="Sun H."/>
            <person name="Tunlid A."/>
            <person name="Henrissat B."/>
            <person name="Grigoriev I.V."/>
            <person name="Hibbett D.S."/>
            <person name="Martin F."/>
        </authorList>
    </citation>
    <scope>NUCLEOTIDE SEQUENCE [LARGE SCALE GENOMIC DNA]</scope>
    <source>
        <strain evidence="3">Foug A</strain>
    </source>
</reference>
<gene>
    <name evidence="2" type="ORF">SCLCIDRAFT_1214691</name>
</gene>
<evidence type="ECO:0000313" key="2">
    <source>
        <dbReference type="EMBL" id="KIM62891.1"/>
    </source>
</evidence>
<evidence type="ECO:0000313" key="3">
    <source>
        <dbReference type="Proteomes" id="UP000053989"/>
    </source>
</evidence>
<feature type="non-terminal residue" evidence="2">
    <location>
        <position position="69"/>
    </location>
</feature>
<reference evidence="2 3" key="1">
    <citation type="submission" date="2014-04" db="EMBL/GenBank/DDBJ databases">
        <authorList>
            <consortium name="DOE Joint Genome Institute"/>
            <person name="Kuo A."/>
            <person name="Kohler A."/>
            <person name="Nagy L.G."/>
            <person name="Floudas D."/>
            <person name="Copeland A."/>
            <person name="Barry K.W."/>
            <person name="Cichocki N."/>
            <person name="Veneault-Fourrey C."/>
            <person name="LaButti K."/>
            <person name="Lindquist E.A."/>
            <person name="Lipzen A."/>
            <person name="Lundell T."/>
            <person name="Morin E."/>
            <person name="Murat C."/>
            <person name="Sun H."/>
            <person name="Tunlid A."/>
            <person name="Henrissat B."/>
            <person name="Grigoriev I.V."/>
            <person name="Hibbett D.S."/>
            <person name="Martin F."/>
            <person name="Nordberg H.P."/>
            <person name="Cantor M.N."/>
            <person name="Hua S.X."/>
        </authorList>
    </citation>
    <scope>NUCLEOTIDE SEQUENCE [LARGE SCALE GENOMIC DNA]</scope>
    <source>
        <strain evidence="2 3">Foug A</strain>
    </source>
</reference>
<dbReference type="InParanoid" id="A0A0C3E4C5"/>
<keyword evidence="3" id="KW-1185">Reference proteome</keyword>
<dbReference type="Proteomes" id="UP000053989">
    <property type="component" value="Unassembled WGS sequence"/>
</dbReference>
<dbReference type="AlphaFoldDB" id="A0A0C3E4C5"/>
<evidence type="ECO:0008006" key="4">
    <source>
        <dbReference type="Google" id="ProtNLM"/>
    </source>
</evidence>
<organism evidence="2 3">
    <name type="scientific">Scleroderma citrinum Foug A</name>
    <dbReference type="NCBI Taxonomy" id="1036808"/>
    <lineage>
        <taxon>Eukaryota</taxon>
        <taxon>Fungi</taxon>
        <taxon>Dikarya</taxon>
        <taxon>Basidiomycota</taxon>
        <taxon>Agaricomycotina</taxon>
        <taxon>Agaricomycetes</taxon>
        <taxon>Agaricomycetidae</taxon>
        <taxon>Boletales</taxon>
        <taxon>Sclerodermatineae</taxon>
        <taxon>Sclerodermataceae</taxon>
        <taxon>Scleroderma</taxon>
    </lineage>
</organism>
<evidence type="ECO:0000256" key="1">
    <source>
        <dbReference type="SAM" id="SignalP"/>
    </source>
</evidence>
<feature type="chain" id="PRO_5002163916" description="Secreted protein" evidence="1">
    <location>
        <begin position="19"/>
        <end position="69"/>
    </location>
</feature>
<proteinExistence type="predicted"/>
<dbReference type="EMBL" id="KN822039">
    <property type="protein sequence ID" value="KIM62891.1"/>
    <property type="molecule type" value="Genomic_DNA"/>
</dbReference>
<feature type="signal peptide" evidence="1">
    <location>
        <begin position="1"/>
        <end position="18"/>
    </location>
</feature>
<dbReference type="HOGENOM" id="CLU_2782970_0_0_1"/>